<dbReference type="Proteomes" id="UP001321473">
    <property type="component" value="Unassembled WGS sequence"/>
</dbReference>
<dbReference type="PANTHER" id="PTHR12859">
    <property type="entry name" value="PRA1 PROTEIN"/>
    <property type="match status" value="1"/>
</dbReference>
<comment type="subcellular location">
    <subcellularLocation>
        <location evidence="1 5">Membrane</location>
        <topology evidence="1 5">Multi-pass membrane protein</topology>
    </subcellularLocation>
</comment>
<reference evidence="6 7" key="1">
    <citation type="journal article" date="2023" name="Arcadia Sci">
        <title>De novo assembly of a long-read Amblyomma americanum tick genome.</title>
        <authorList>
            <person name="Chou S."/>
            <person name="Poskanzer K.E."/>
            <person name="Rollins M."/>
            <person name="Thuy-Boun P.S."/>
        </authorList>
    </citation>
    <scope>NUCLEOTIDE SEQUENCE [LARGE SCALE GENOMIC DNA]</scope>
    <source>
        <strain evidence="6">F_SG_1</strain>
        <tissue evidence="6">Salivary glands</tissue>
    </source>
</reference>
<proteinExistence type="inferred from homology"/>
<dbReference type="Pfam" id="PF03208">
    <property type="entry name" value="PRA1"/>
    <property type="match status" value="1"/>
</dbReference>
<keyword evidence="2 5" id="KW-0812">Transmembrane</keyword>
<protein>
    <recommendedName>
        <fullName evidence="5">PRA1 family protein</fullName>
    </recommendedName>
</protein>
<comment type="caution">
    <text evidence="6">The sequence shown here is derived from an EMBL/GenBank/DDBJ whole genome shotgun (WGS) entry which is preliminary data.</text>
</comment>
<dbReference type="EMBL" id="JARKHS020036118">
    <property type="protein sequence ID" value="KAK8756601.1"/>
    <property type="molecule type" value="Genomic_DNA"/>
</dbReference>
<keyword evidence="4 5" id="KW-0472">Membrane</keyword>
<keyword evidence="7" id="KW-1185">Reference proteome</keyword>
<dbReference type="AlphaFoldDB" id="A0AAQ4D2B1"/>
<evidence type="ECO:0000256" key="3">
    <source>
        <dbReference type="ARBA" id="ARBA00022989"/>
    </source>
</evidence>
<evidence type="ECO:0000256" key="1">
    <source>
        <dbReference type="ARBA" id="ARBA00004141"/>
    </source>
</evidence>
<evidence type="ECO:0000313" key="7">
    <source>
        <dbReference type="Proteomes" id="UP001321473"/>
    </source>
</evidence>
<evidence type="ECO:0000256" key="5">
    <source>
        <dbReference type="RuleBase" id="RU363107"/>
    </source>
</evidence>
<evidence type="ECO:0000313" key="6">
    <source>
        <dbReference type="EMBL" id="KAK8756601.1"/>
    </source>
</evidence>
<gene>
    <name evidence="6" type="ORF">V5799_000697</name>
</gene>
<feature type="transmembrane region" description="Helical" evidence="5">
    <location>
        <begin position="105"/>
        <end position="137"/>
    </location>
</feature>
<evidence type="ECO:0000256" key="2">
    <source>
        <dbReference type="ARBA" id="ARBA00022692"/>
    </source>
</evidence>
<dbReference type="InterPro" id="IPR004895">
    <property type="entry name" value="Prenylated_rab_accept_PRA1"/>
</dbReference>
<feature type="transmembrane region" description="Helical" evidence="5">
    <location>
        <begin position="43"/>
        <end position="63"/>
    </location>
</feature>
<evidence type="ECO:0000256" key="4">
    <source>
        <dbReference type="ARBA" id="ARBA00023136"/>
    </source>
</evidence>
<organism evidence="6 7">
    <name type="scientific">Amblyomma americanum</name>
    <name type="common">Lone star tick</name>
    <dbReference type="NCBI Taxonomy" id="6943"/>
    <lineage>
        <taxon>Eukaryota</taxon>
        <taxon>Metazoa</taxon>
        <taxon>Ecdysozoa</taxon>
        <taxon>Arthropoda</taxon>
        <taxon>Chelicerata</taxon>
        <taxon>Arachnida</taxon>
        <taxon>Acari</taxon>
        <taxon>Parasitiformes</taxon>
        <taxon>Ixodida</taxon>
        <taxon>Ixodoidea</taxon>
        <taxon>Ixodidae</taxon>
        <taxon>Amblyomminae</taxon>
        <taxon>Amblyomma</taxon>
    </lineage>
</organism>
<accession>A0AAQ4D2B1</accession>
<sequence>MANEVEVAPLRSLDDFLLESARFQFPNVKDLDKWGNRVNNNLLYYQSNYFVLAILVFLGVGILHPSKMLCGMLAVTVAFGLFYYITNSKSAATQFKRDHPVISVLIILSGGYFIVHFFGSVVVFLFGILLPIMLVFLHASMRLRNIKNKLTNKIETIGLKTTPMGLFLDALGQEQVAGSHTGATVVQARSDLADKLEEKLTQIGQRMKINRNR</sequence>
<comment type="similarity">
    <text evidence="5">Belongs to the PRA1 family.</text>
</comment>
<keyword evidence="3 5" id="KW-1133">Transmembrane helix</keyword>
<feature type="transmembrane region" description="Helical" evidence="5">
    <location>
        <begin position="68"/>
        <end position="85"/>
    </location>
</feature>
<dbReference type="PANTHER" id="PTHR12859:SF0">
    <property type="entry name" value="PRA1 FAMILY PROTEIN"/>
    <property type="match status" value="1"/>
</dbReference>
<dbReference type="GO" id="GO:0016020">
    <property type="term" value="C:membrane"/>
    <property type="evidence" value="ECO:0007669"/>
    <property type="project" value="UniProtKB-SubCell"/>
</dbReference>
<name>A0AAQ4D2B1_AMBAM</name>